<dbReference type="InterPro" id="IPR000504">
    <property type="entry name" value="RRM_dom"/>
</dbReference>
<evidence type="ECO:0000256" key="2">
    <source>
        <dbReference type="ARBA" id="ARBA00005819"/>
    </source>
</evidence>
<dbReference type="GO" id="GO:0034462">
    <property type="term" value="P:small-subunit processome assembly"/>
    <property type="evidence" value="ECO:0007669"/>
    <property type="project" value="TreeGrafter"/>
</dbReference>
<evidence type="ECO:0000313" key="13">
    <source>
        <dbReference type="Proteomes" id="UP000243052"/>
    </source>
</evidence>
<feature type="compositionally biased region" description="Polar residues" evidence="10">
    <location>
        <begin position="50"/>
        <end position="68"/>
    </location>
</feature>
<evidence type="ECO:0000256" key="3">
    <source>
        <dbReference type="ARBA" id="ARBA00013906"/>
    </source>
</evidence>
<evidence type="ECO:0000256" key="5">
    <source>
        <dbReference type="ARBA" id="ARBA00022517"/>
    </source>
</evidence>
<dbReference type="GO" id="GO:0000447">
    <property type="term" value="P:endonucleolytic cleavage in ITS1 to separate SSU-rRNA from 5.8S rRNA and LSU-rRNA from tricistronic rRNA transcript (SSU-rRNA, 5.8S rRNA, LSU-rRNA)"/>
    <property type="evidence" value="ECO:0007669"/>
    <property type="project" value="TreeGrafter"/>
</dbReference>
<dbReference type="PANTHER" id="PTHR12311:SF7">
    <property type="entry name" value="ACTIVATOR OF BASAL TRANSCRIPTION 1"/>
    <property type="match status" value="1"/>
</dbReference>
<dbReference type="GO" id="GO:0005730">
    <property type="term" value="C:nucleolus"/>
    <property type="evidence" value="ECO:0007669"/>
    <property type="project" value="UniProtKB-SubCell"/>
</dbReference>
<dbReference type="GO" id="GO:0000480">
    <property type="term" value="P:endonucleolytic cleavage in 5'-ETS of tricistronic rRNA transcript (SSU-rRNA, 5.8S rRNA, LSU-rRNA)"/>
    <property type="evidence" value="ECO:0007669"/>
    <property type="project" value="TreeGrafter"/>
</dbReference>
<dbReference type="InterPro" id="IPR012677">
    <property type="entry name" value="Nucleotide-bd_a/b_plait_sf"/>
</dbReference>
<evidence type="ECO:0000256" key="6">
    <source>
        <dbReference type="ARBA" id="ARBA00022552"/>
    </source>
</evidence>
<dbReference type="GO" id="GO:0003723">
    <property type="term" value="F:RNA binding"/>
    <property type="evidence" value="ECO:0007669"/>
    <property type="project" value="UniProtKB-KW"/>
</dbReference>
<evidence type="ECO:0000256" key="10">
    <source>
        <dbReference type="SAM" id="MobiDB-lite"/>
    </source>
</evidence>
<organism evidence="12 13">
    <name type="scientific">Eremothecium sinecaudum</name>
    <dbReference type="NCBI Taxonomy" id="45286"/>
    <lineage>
        <taxon>Eukaryota</taxon>
        <taxon>Fungi</taxon>
        <taxon>Dikarya</taxon>
        <taxon>Ascomycota</taxon>
        <taxon>Saccharomycotina</taxon>
        <taxon>Saccharomycetes</taxon>
        <taxon>Saccharomycetales</taxon>
        <taxon>Saccharomycetaceae</taxon>
        <taxon>Eremothecium</taxon>
    </lineage>
</organism>
<keyword evidence="13" id="KW-1185">Reference proteome</keyword>
<evidence type="ECO:0000256" key="4">
    <source>
        <dbReference type="ARBA" id="ARBA00021800"/>
    </source>
</evidence>
<dbReference type="SUPFAM" id="SSF54928">
    <property type="entry name" value="RNA-binding domain, RBD"/>
    <property type="match status" value="1"/>
</dbReference>
<reference evidence="12 13" key="1">
    <citation type="submission" date="2016-01" db="EMBL/GenBank/DDBJ databases">
        <title>Genome sequence of the yeast Holleya sinecauda.</title>
        <authorList>
            <person name="Dietrich F.S."/>
        </authorList>
    </citation>
    <scope>NUCLEOTIDE SEQUENCE [LARGE SCALE GENOMIC DNA]</scope>
    <source>
        <strain evidence="12 13">ATCC 58844</strain>
    </source>
</reference>
<dbReference type="InterPro" id="IPR034353">
    <property type="entry name" value="ABT1/ESF2_RRM"/>
</dbReference>
<dbReference type="OrthoDB" id="287393at2759"/>
<dbReference type="Proteomes" id="UP000243052">
    <property type="component" value="Chromosome iv"/>
</dbReference>
<sequence length="307" mass="35414">MSDSDNDSRDFSSDEEETSLLLNKKNNVRDVFDNEDSDIEEDEHLHDNNKNQSASANEESNTEQSASEENQDKDGETKSNEQDIAKLKTEKLKRLKKLKAAKKTKHKTGVIYLSKIPPYMKPAKLRQVLSRFGEVDRLFLKREDDTSHKQRVKSGGNKKVMFKEGWAEFIRKKDAKLCAATLNGNILGGKKGNFYHDDIINMKYLPGFKWSDLTEQIARENDIRQAKLQLDISQANKYNAEVIKNFEKSKMIENIKSKKRSEQQEQDDVEVRRTFKQRRVATNRAAAPEAQKEQSSNKLDNVLHSLF</sequence>
<protein>
    <recommendedName>
        <fullName evidence="3">Pre-rRNA-processing protein ESF2</fullName>
    </recommendedName>
    <alternativeName>
        <fullName evidence="9">18S rRNA factor 2</fullName>
    </alternativeName>
    <alternativeName>
        <fullName evidence="4">Pre-rRNA-processing protein esf2</fullName>
    </alternativeName>
</protein>
<proteinExistence type="inferred from homology"/>
<dbReference type="AlphaFoldDB" id="A0A109UZ57"/>
<feature type="compositionally biased region" description="Acidic residues" evidence="10">
    <location>
        <begin position="33"/>
        <end position="42"/>
    </location>
</feature>
<dbReference type="GO" id="GO:0000472">
    <property type="term" value="P:endonucleolytic cleavage to generate mature 5'-end of SSU-rRNA from (SSU-rRNA, 5.8S rRNA, LSU-rRNA)"/>
    <property type="evidence" value="ECO:0007669"/>
    <property type="project" value="TreeGrafter"/>
</dbReference>
<keyword evidence="7" id="KW-0694">RNA-binding</keyword>
<dbReference type="PANTHER" id="PTHR12311">
    <property type="entry name" value="ACTIVATOR OF BASAL TRANSCRIPTION 1"/>
    <property type="match status" value="1"/>
</dbReference>
<comment type="subcellular location">
    <subcellularLocation>
        <location evidence="1">Nucleus</location>
        <location evidence="1">Nucleolus</location>
    </subcellularLocation>
</comment>
<dbReference type="InterPro" id="IPR035979">
    <property type="entry name" value="RBD_domain_sf"/>
</dbReference>
<keyword evidence="6" id="KW-0698">rRNA processing</keyword>
<dbReference type="FunFam" id="3.30.70.330:FF:000825">
    <property type="entry name" value="Pre-rRNA-processing protein ESF2"/>
    <property type="match status" value="1"/>
</dbReference>
<accession>A0A109UZ57</accession>
<name>A0A109UZ57_9SACH</name>
<dbReference type="InterPro" id="IPR039119">
    <property type="entry name" value="ABT1/Esf2"/>
</dbReference>
<feature type="compositionally biased region" description="Basic and acidic residues" evidence="10">
    <location>
        <begin position="70"/>
        <end position="88"/>
    </location>
</feature>
<dbReference type="Gene3D" id="3.30.70.330">
    <property type="match status" value="1"/>
</dbReference>
<feature type="compositionally biased region" description="Basic and acidic residues" evidence="10">
    <location>
        <begin position="256"/>
        <end position="273"/>
    </location>
</feature>
<feature type="domain" description="RRM" evidence="11">
    <location>
        <begin position="110"/>
        <end position="195"/>
    </location>
</feature>
<dbReference type="STRING" id="45286.A0A109UZ57"/>
<dbReference type="RefSeq" id="XP_017987574.1">
    <property type="nucleotide sequence ID" value="XM_018131848.1"/>
</dbReference>
<feature type="region of interest" description="Disordered" evidence="10">
    <location>
        <begin position="1"/>
        <end position="88"/>
    </location>
</feature>
<evidence type="ECO:0000259" key="11">
    <source>
        <dbReference type="SMART" id="SM00360"/>
    </source>
</evidence>
<keyword evidence="8" id="KW-0539">Nucleus</keyword>
<evidence type="ECO:0000313" key="12">
    <source>
        <dbReference type="EMBL" id="AMD20578.1"/>
    </source>
</evidence>
<keyword evidence="5" id="KW-0690">Ribosome biogenesis</keyword>
<dbReference type="CDD" id="cd12263">
    <property type="entry name" value="RRM_ABT1_like"/>
    <property type="match status" value="1"/>
</dbReference>
<gene>
    <name evidence="12" type="ORF">AW171_hschr42475</name>
</gene>
<evidence type="ECO:0000256" key="1">
    <source>
        <dbReference type="ARBA" id="ARBA00004604"/>
    </source>
</evidence>
<feature type="compositionally biased region" description="Basic and acidic residues" evidence="10">
    <location>
        <begin position="1"/>
        <end position="12"/>
    </location>
</feature>
<dbReference type="GeneID" id="28723828"/>
<feature type="region of interest" description="Disordered" evidence="10">
    <location>
        <begin position="256"/>
        <end position="300"/>
    </location>
</feature>
<dbReference type="EMBL" id="CP014244">
    <property type="protein sequence ID" value="AMD20578.1"/>
    <property type="molecule type" value="Genomic_DNA"/>
</dbReference>
<evidence type="ECO:0000256" key="7">
    <source>
        <dbReference type="ARBA" id="ARBA00022884"/>
    </source>
</evidence>
<evidence type="ECO:0000256" key="8">
    <source>
        <dbReference type="ARBA" id="ARBA00023242"/>
    </source>
</evidence>
<evidence type="ECO:0000256" key="9">
    <source>
        <dbReference type="ARBA" id="ARBA00032634"/>
    </source>
</evidence>
<comment type="similarity">
    <text evidence="2">Belongs to the ESF2/ABP1 family.</text>
</comment>
<dbReference type="SMART" id="SM00360">
    <property type="entry name" value="RRM"/>
    <property type="match status" value="1"/>
</dbReference>